<accession>X6NNI0</accession>
<dbReference type="PROSITE" id="PS50082">
    <property type="entry name" value="WD_REPEATS_2"/>
    <property type="match status" value="4"/>
</dbReference>
<sequence length="232" mass="25627">MVVSYAKDDTIRLWDVRSETEIMQKHLTHVTSVQFSPKGDSIVSSSNDGAICFWAVSSGQLIKKLEEDGVIFDIQFSPDGQLLVSSLSNNTIAIWNVKSSEKVHVLRGHSDIVRKAAFSSDGRFVVSCSSDNTIRTWDAIAGTEIQKFEAGSEGTHDVKFLPSGQIIVACLSEKVQLWDVKLKVVIQKFGGYEMCKISIDVSSDGNMIALSLENATIKLLKKIVLFKKILKK</sequence>
<dbReference type="InterPro" id="IPR036322">
    <property type="entry name" value="WD40_repeat_dom_sf"/>
</dbReference>
<dbReference type="PANTHER" id="PTHR19879:SF9">
    <property type="entry name" value="TRANSCRIPTION INITIATION FACTOR TFIID SUBUNIT 5"/>
    <property type="match status" value="1"/>
</dbReference>
<dbReference type="Pfam" id="PF00400">
    <property type="entry name" value="WD40"/>
    <property type="match status" value="3"/>
</dbReference>
<evidence type="ECO:0000256" key="3">
    <source>
        <dbReference type="PROSITE-ProRule" id="PRU00221"/>
    </source>
</evidence>
<proteinExistence type="predicted"/>
<dbReference type="InterPro" id="IPR020472">
    <property type="entry name" value="WD40_PAC1"/>
</dbReference>
<dbReference type="OrthoDB" id="346371at2759"/>
<reference evidence="4 5" key="1">
    <citation type="journal article" date="2013" name="Curr. Biol.">
        <title>The Genome of the Foraminiferan Reticulomyxa filosa.</title>
        <authorList>
            <person name="Glockner G."/>
            <person name="Hulsmann N."/>
            <person name="Schleicher M."/>
            <person name="Noegel A.A."/>
            <person name="Eichinger L."/>
            <person name="Gallinger C."/>
            <person name="Pawlowski J."/>
            <person name="Sierra R."/>
            <person name="Euteneuer U."/>
            <person name="Pillet L."/>
            <person name="Moustafa A."/>
            <person name="Platzer M."/>
            <person name="Groth M."/>
            <person name="Szafranski K."/>
            <person name="Schliwa M."/>
        </authorList>
    </citation>
    <scope>NUCLEOTIDE SEQUENCE [LARGE SCALE GENOMIC DNA]</scope>
</reference>
<feature type="repeat" description="WD" evidence="3">
    <location>
        <begin position="71"/>
        <end position="105"/>
    </location>
</feature>
<keyword evidence="5" id="KW-1185">Reference proteome</keyword>
<dbReference type="SUPFAM" id="SSF50978">
    <property type="entry name" value="WD40 repeat-like"/>
    <property type="match status" value="1"/>
</dbReference>
<name>X6NNI0_RETFI</name>
<dbReference type="AlphaFoldDB" id="X6NNI0"/>
<dbReference type="PRINTS" id="PR00320">
    <property type="entry name" value="GPROTEINBRPT"/>
</dbReference>
<dbReference type="SMART" id="SM00320">
    <property type="entry name" value="WD40"/>
    <property type="match status" value="5"/>
</dbReference>
<evidence type="ECO:0000256" key="2">
    <source>
        <dbReference type="ARBA" id="ARBA00022737"/>
    </source>
</evidence>
<evidence type="ECO:0000313" key="4">
    <source>
        <dbReference type="EMBL" id="ETO27269.1"/>
    </source>
</evidence>
<feature type="repeat" description="WD" evidence="3">
    <location>
        <begin position="1"/>
        <end position="24"/>
    </location>
</feature>
<dbReference type="EMBL" id="ASPP01007361">
    <property type="protein sequence ID" value="ETO27269.1"/>
    <property type="molecule type" value="Genomic_DNA"/>
</dbReference>
<feature type="repeat" description="WD" evidence="3">
    <location>
        <begin position="23"/>
        <end position="64"/>
    </location>
</feature>
<gene>
    <name evidence="4" type="ORF">RFI_09862</name>
</gene>
<dbReference type="PROSITE" id="PS00678">
    <property type="entry name" value="WD_REPEATS_1"/>
    <property type="match status" value="1"/>
</dbReference>
<dbReference type="PANTHER" id="PTHR19879">
    <property type="entry name" value="TRANSCRIPTION INITIATION FACTOR TFIID"/>
    <property type="match status" value="1"/>
</dbReference>
<dbReference type="InterPro" id="IPR019775">
    <property type="entry name" value="WD40_repeat_CS"/>
</dbReference>
<keyword evidence="2" id="KW-0677">Repeat</keyword>
<evidence type="ECO:0000256" key="1">
    <source>
        <dbReference type="ARBA" id="ARBA00022574"/>
    </source>
</evidence>
<comment type="caution">
    <text evidence="4">The sequence shown here is derived from an EMBL/GenBank/DDBJ whole genome shotgun (WGS) entry which is preliminary data.</text>
</comment>
<feature type="repeat" description="WD" evidence="3">
    <location>
        <begin position="106"/>
        <end position="147"/>
    </location>
</feature>
<organism evidence="4 5">
    <name type="scientific">Reticulomyxa filosa</name>
    <dbReference type="NCBI Taxonomy" id="46433"/>
    <lineage>
        <taxon>Eukaryota</taxon>
        <taxon>Sar</taxon>
        <taxon>Rhizaria</taxon>
        <taxon>Retaria</taxon>
        <taxon>Foraminifera</taxon>
        <taxon>Monothalamids</taxon>
        <taxon>Reticulomyxidae</taxon>
        <taxon>Reticulomyxa</taxon>
    </lineage>
</organism>
<protein>
    <submittedName>
        <fullName evidence="4">G-protein beta WD-40 repeats containing protein</fullName>
    </submittedName>
</protein>
<dbReference type="Proteomes" id="UP000023152">
    <property type="component" value="Unassembled WGS sequence"/>
</dbReference>
<dbReference type="InterPro" id="IPR015943">
    <property type="entry name" value="WD40/YVTN_repeat-like_dom_sf"/>
</dbReference>
<dbReference type="Gene3D" id="2.130.10.10">
    <property type="entry name" value="YVTN repeat-like/Quinoprotein amine dehydrogenase"/>
    <property type="match status" value="2"/>
</dbReference>
<dbReference type="CDD" id="cd00200">
    <property type="entry name" value="WD40"/>
    <property type="match status" value="1"/>
</dbReference>
<evidence type="ECO:0000313" key="5">
    <source>
        <dbReference type="Proteomes" id="UP000023152"/>
    </source>
</evidence>
<dbReference type="InterPro" id="IPR001680">
    <property type="entry name" value="WD40_rpt"/>
</dbReference>
<dbReference type="PROSITE" id="PS50294">
    <property type="entry name" value="WD_REPEATS_REGION"/>
    <property type="match status" value="3"/>
</dbReference>
<keyword evidence="1 3" id="KW-0853">WD repeat</keyword>